<dbReference type="InterPro" id="IPR007237">
    <property type="entry name" value="CD20-like"/>
</dbReference>
<feature type="transmembrane region" description="Helical" evidence="6">
    <location>
        <begin position="29"/>
        <end position="50"/>
    </location>
</feature>
<organism evidence="7 8">
    <name type="scientific">Carlito syrichta</name>
    <name type="common">Philippine tarsier</name>
    <name type="synonym">Tarsius syrichta</name>
    <dbReference type="NCBI Taxonomy" id="1868482"/>
    <lineage>
        <taxon>Eukaryota</taxon>
        <taxon>Metazoa</taxon>
        <taxon>Chordata</taxon>
        <taxon>Craniata</taxon>
        <taxon>Vertebrata</taxon>
        <taxon>Euteleostomi</taxon>
        <taxon>Mammalia</taxon>
        <taxon>Eutheria</taxon>
        <taxon>Euarchontoglires</taxon>
        <taxon>Primates</taxon>
        <taxon>Haplorrhini</taxon>
        <taxon>Tarsiiformes</taxon>
        <taxon>Tarsiidae</taxon>
        <taxon>Carlito</taxon>
    </lineage>
</organism>
<feature type="transmembrane region" description="Helical" evidence="6">
    <location>
        <begin position="70"/>
        <end position="95"/>
    </location>
</feature>
<feature type="non-terminal residue" evidence="8">
    <location>
        <position position="1"/>
    </location>
</feature>
<dbReference type="GeneID" id="103259579"/>
<dbReference type="OrthoDB" id="10071849at2759"/>
<keyword evidence="3 6" id="KW-0812">Transmembrane</keyword>
<evidence type="ECO:0000256" key="1">
    <source>
        <dbReference type="ARBA" id="ARBA00004141"/>
    </source>
</evidence>
<evidence type="ECO:0000313" key="8">
    <source>
        <dbReference type="RefSeq" id="XP_008055422.1"/>
    </source>
</evidence>
<dbReference type="Proteomes" id="UP000189704">
    <property type="component" value="Unplaced"/>
</dbReference>
<keyword evidence="7" id="KW-1185">Reference proteome</keyword>
<evidence type="ECO:0000256" key="5">
    <source>
        <dbReference type="ARBA" id="ARBA00023136"/>
    </source>
</evidence>
<dbReference type="AlphaFoldDB" id="A0A1U7TQS8"/>
<reference evidence="8" key="1">
    <citation type="submission" date="2025-08" db="UniProtKB">
        <authorList>
            <consortium name="RefSeq"/>
        </authorList>
    </citation>
    <scope>IDENTIFICATION</scope>
</reference>
<name>A0A1U7TQS8_CARSF</name>
<protein>
    <submittedName>
        <fullName evidence="8">Membrane-spanning 4-domains subfamily A member 4A-like</fullName>
    </submittedName>
</protein>
<evidence type="ECO:0000256" key="4">
    <source>
        <dbReference type="ARBA" id="ARBA00022989"/>
    </source>
</evidence>
<evidence type="ECO:0000256" key="2">
    <source>
        <dbReference type="ARBA" id="ARBA00009565"/>
    </source>
</evidence>
<dbReference type="PANTHER" id="PTHR23320:SF128">
    <property type="entry name" value="MEMBRANE-SPANNING 4-DOMAINS SUBFAMILY A MEMBER 4A"/>
    <property type="match status" value="1"/>
</dbReference>
<proteinExistence type="inferred from homology"/>
<gene>
    <name evidence="8" type="primary">LOC103259579</name>
</gene>
<dbReference type="InterPro" id="IPR030417">
    <property type="entry name" value="MS4A"/>
</dbReference>
<comment type="similarity">
    <text evidence="2">Belongs to the MS4A family.</text>
</comment>
<sequence>FIISGSLSIAAGTRITKGLVRGSLGTNTVSSILAISGILISAISMSVYSFHRPYCHYRNKTENCGMTMSVLMGMDGIVVILSALEFCVSVSLSAFGCKVMCCNPGGVVLILPPNSHVAATGSPAPFKGILMPPTDQQKNLPENPC</sequence>
<dbReference type="GO" id="GO:0005794">
    <property type="term" value="C:Golgi apparatus"/>
    <property type="evidence" value="ECO:0007669"/>
    <property type="project" value="TreeGrafter"/>
</dbReference>
<dbReference type="PANTHER" id="PTHR23320">
    <property type="entry name" value="MEMBRANE-SPANNING 4-DOMAINS SUBFAMILY A MS4A -RELATED"/>
    <property type="match status" value="1"/>
</dbReference>
<keyword evidence="4 6" id="KW-1133">Transmembrane helix</keyword>
<accession>A0A1U7TQS8</accession>
<dbReference type="KEGG" id="csyr:103259579"/>
<evidence type="ECO:0000256" key="6">
    <source>
        <dbReference type="SAM" id="Phobius"/>
    </source>
</evidence>
<evidence type="ECO:0000313" key="7">
    <source>
        <dbReference type="Proteomes" id="UP000189704"/>
    </source>
</evidence>
<keyword evidence="5 6" id="KW-0472">Membrane</keyword>
<dbReference type="RefSeq" id="XP_008055422.1">
    <property type="nucleotide sequence ID" value="XM_008057231.1"/>
</dbReference>
<comment type="subcellular location">
    <subcellularLocation>
        <location evidence="1">Membrane</location>
        <topology evidence="1">Multi-pass membrane protein</topology>
    </subcellularLocation>
</comment>
<evidence type="ECO:0000256" key="3">
    <source>
        <dbReference type="ARBA" id="ARBA00022692"/>
    </source>
</evidence>
<dbReference type="Pfam" id="PF04103">
    <property type="entry name" value="CD20"/>
    <property type="match status" value="1"/>
</dbReference>
<dbReference type="GO" id="GO:0005886">
    <property type="term" value="C:plasma membrane"/>
    <property type="evidence" value="ECO:0007669"/>
    <property type="project" value="TreeGrafter"/>
</dbReference>